<dbReference type="Proteomes" id="UP000035352">
    <property type="component" value="Chromosome"/>
</dbReference>
<proteinExistence type="inferred from homology"/>
<dbReference type="SUPFAM" id="SSF56059">
    <property type="entry name" value="Glutathione synthetase ATP-binding domain-like"/>
    <property type="match status" value="1"/>
</dbReference>
<dbReference type="InterPro" id="IPR005905">
    <property type="entry name" value="D_ala_D_ala"/>
</dbReference>
<feature type="domain" description="ATP-grasp" evidence="17">
    <location>
        <begin position="85"/>
        <end position="288"/>
    </location>
</feature>
<evidence type="ECO:0000256" key="9">
    <source>
        <dbReference type="ARBA" id="ARBA00022840"/>
    </source>
</evidence>
<dbReference type="GO" id="GO:0046872">
    <property type="term" value="F:metal ion binding"/>
    <property type="evidence" value="ECO:0007669"/>
    <property type="project" value="UniProtKB-KW"/>
</dbReference>
<evidence type="ECO:0000256" key="3">
    <source>
        <dbReference type="ARBA" id="ARBA00004496"/>
    </source>
</evidence>
<evidence type="ECO:0000256" key="4">
    <source>
        <dbReference type="ARBA" id="ARBA00010871"/>
    </source>
</evidence>
<comment type="similarity">
    <text evidence="4 14">Belongs to the D-alanine--D-alanine ligase family.</text>
</comment>
<protein>
    <recommendedName>
        <fullName evidence="5 14">D-alanine--D-alanine ligase</fullName>
        <ecNumber evidence="5 14">6.3.2.4</ecNumber>
    </recommendedName>
    <alternativeName>
        <fullName evidence="14">D-Ala-D-Ala ligase</fullName>
    </alternativeName>
    <alternativeName>
        <fullName evidence="14">D-alanylalanine synthetase</fullName>
    </alternativeName>
</protein>
<accession>A0A0G3BZG5</accession>
<dbReference type="PROSITE" id="PS50975">
    <property type="entry name" value="ATP_GRASP"/>
    <property type="match status" value="1"/>
</dbReference>
<dbReference type="NCBIfam" id="TIGR01205">
    <property type="entry name" value="D_ala_D_alaTIGR"/>
    <property type="match status" value="1"/>
</dbReference>
<dbReference type="InterPro" id="IPR011761">
    <property type="entry name" value="ATP-grasp"/>
</dbReference>
<dbReference type="PIRSF" id="PIRSF039102">
    <property type="entry name" value="Ddl/VanB"/>
    <property type="match status" value="1"/>
</dbReference>
<evidence type="ECO:0000313" key="18">
    <source>
        <dbReference type="EMBL" id="AKJ31935.1"/>
    </source>
</evidence>
<dbReference type="UniPathway" id="UPA00219"/>
<dbReference type="Gene3D" id="3.30.1490.20">
    <property type="entry name" value="ATP-grasp fold, A domain"/>
    <property type="match status" value="1"/>
</dbReference>
<dbReference type="AlphaFoldDB" id="A0A0G3BZG5"/>
<keyword evidence="11 14" id="KW-0573">Peptidoglycan synthesis</keyword>
<dbReference type="Gene3D" id="3.30.470.20">
    <property type="entry name" value="ATP-grasp fold, B domain"/>
    <property type="match status" value="1"/>
</dbReference>
<dbReference type="NCBIfam" id="NF002378">
    <property type="entry name" value="PRK01372.1"/>
    <property type="match status" value="1"/>
</dbReference>
<keyword evidence="15" id="KW-0464">Manganese</keyword>
<evidence type="ECO:0000256" key="2">
    <source>
        <dbReference type="ARBA" id="ARBA00003921"/>
    </source>
</evidence>
<dbReference type="InterPro" id="IPR013815">
    <property type="entry name" value="ATP_grasp_subdomain_1"/>
</dbReference>
<evidence type="ECO:0000256" key="13">
    <source>
        <dbReference type="ARBA" id="ARBA00047614"/>
    </source>
</evidence>
<dbReference type="InterPro" id="IPR016185">
    <property type="entry name" value="PreATP-grasp_dom_sf"/>
</dbReference>
<evidence type="ECO:0000259" key="17">
    <source>
        <dbReference type="PROSITE" id="PS50975"/>
    </source>
</evidence>
<dbReference type="PROSITE" id="PS00844">
    <property type="entry name" value="DALA_DALA_LIGASE_2"/>
    <property type="match status" value="1"/>
</dbReference>
<keyword evidence="6 14" id="KW-0963">Cytoplasm</keyword>
<comment type="pathway">
    <text evidence="14">Cell wall biogenesis; peptidoglycan biosynthesis.</text>
</comment>
<dbReference type="EC" id="6.3.2.4" evidence="5 14"/>
<reference evidence="18 19" key="1">
    <citation type="submission" date="2015-05" db="EMBL/GenBank/DDBJ databases">
        <authorList>
            <person name="Tang B."/>
            <person name="Yu Y."/>
        </authorList>
    </citation>
    <scope>NUCLEOTIDE SEQUENCE [LARGE SCALE GENOMIC DNA]</scope>
    <source>
        <strain evidence="18 19">DSM 7029</strain>
    </source>
</reference>
<feature type="binding site" evidence="15">
    <location>
        <position position="255"/>
    </location>
    <ligand>
        <name>Mg(2+)</name>
        <dbReference type="ChEBI" id="CHEBI:18420"/>
        <label>2</label>
    </ligand>
</feature>
<feature type="binding site" evidence="15">
    <location>
        <position position="257"/>
    </location>
    <ligand>
        <name>Mg(2+)</name>
        <dbReference type="ChEBI" id="CHEBI:18420"/>
        <label>2</label>
    </ligand>
</feature>
<dbReference type="SUPFAM" id="SSF52440">
    <property type="entry name" value="PreATP-grasp domain"/>
    <property type="match status" value="1"/>
</dbReference>
<keyword evidence="12 14" id="KW-0961">Cell wall biogenesis/degradation</keyword>
<evidence type="ECO:0000256" key="8">
    <source>
        <dbReference type="ARBA" id="ARBA00022741"/>
    </source>
</evidence>
<comment type="cofactor">
    <cofactor evidence="15">
        <name>Mg(2+)</name>
        <dbReference type="ChEBI" id="CHEBI:18420"/>
    </cofactor>
    <cofactor evidence="15">
        <name>Mn(2+)</name>
        <dbReference type="ChEBI" id="CHEBI:29035"/>
    </cofactor>
    <text evidence="15">Binds 2 magnesium or manganese ions per subunit.</text>
</comment>
<dbReference type="GO" id="GO:0008360">
    <property type="term" value="P:regulation of cell shape"/>
    <property type="evidence" value="ECO:0007669"/>
    <property type="project" value="UniProtKB-KW"/>
</dbReference>
<evidence type="ECO:0000256" key="5">
    <source>
        <dbReference type="ARBA" id="ARBA00012216"/>
    </source>
</evidence>
<comment type="function">
    <text evidence="2 14">Cell wall formation.</text>
</comment>
<dbReference type="InterPro" id="IPR011095">
    <property type="entry name" value="Dala_Dala_lig_C"/>
</dbReference>
<organism evidence="18 19">
    <name type="scientific">Caldimonas brevitalea</name>
    <dbReference type="NCBI Taxonomy" id="413882"/>
    <lineage>
        <taxon>Bacteria</taxon>
        <taxon>Pseudomonadati</taxon>
        <taxon>Pseudomonadota</taxon>
        <taxon>Betaproteobacteria</taxon>
        <taxon>Burkholderiales</taxon>
        <taxon>Sphaerotilaceae</taxon>
        <taxon>Caldimonas</taxon>
    </lineage>
</organism>
<dbReference type="RefSeq" id="WP_053013926.1">
    <property type="nucleotide sequence ID" value="NZ_CP011371.1"/>
</dbReference>
<name>A0A0G3BZG5_9BURK</name>
<evidence type="ECO:0000256" key="16">
    <source>
        <dbReference type="PROSITE-ProRule" id="PRU00409"/>
    </source>
</evidence>
<dbReference type="EMBL" id="CP011371">
    <property type="protein sequence ID" value="AKJ31935.1"/>
    <property type="molecule type" value="Genomic_DNA"/>
</dbReference>
<dbReference type="GO" id="GO:0005737">
    <property type="term" value="C:cytoplasm"/>
    <property type="evidence" value="ECO:0007669"/>
    <property type="project" value="UniProtKB-SubCell"/>
</dbReference>
<evidence type="ECO:0000256" key="7">
    <source>
        <dbReference type="ARBA" id="ARBA00022598"/>
    </source>
</evidence>
<evidence type="ECO:0000313" key="19">
    <source>
        <dbReference type="Proteomes" id="UP000035352"/>
    </source>
</evidence>
<dbReference type="GO" id="GO:0009252">
    <property type="term" value="P:peptidoglycan biosynthetic process"/>
    <property type="evidence" value="ECO:0007669"/>
    <property type="project" value="UniProtKB-UniRule"/>
</dbReference>
<dbReference type="GO" id="GO:0005524">
    <property type="term" value="F:ATP binding"/>
    <property type="evidence" value="ECO:0007669"/>
    <property type="project" value="UniProtKB-UniRule"/>
</dbReference>
<evidence type="ECO:0000256" key="1">
    <source>
        <dbReference type="ARBA" id="ARBA00001936"/>
    </source>
</evidence>
<dbReference type="Gene3D" id="3.40.50.20">
    <property type="match status" value="1"/>
</dbReference>
<dbReference type="Pfam" id="PF01820">
    <property type="entry name" value="Dala_Dala_lig_N"/>
    <property type="match status" value="1"/>
</dbReference>
<dbReference type="STRING" id="413882.AAW51_5244"/>
<comment type="catalytic activity">
    <reaction evidence="13 14">
        <text>2 D-alanine + ATP = D-alanyl-D-alanine + ADP + phosphate + H(+)</text>
        <dbReference type="Rhea" id="RHEA:11224"/>
        <dbReference type="ChEBI" id="CHEBI:15378"/>
        <dbReference type="ChEBI" id="CHEBI:30616"/>
        <dbReference type="ChEBI" id="CHEBI:43474"/>
        <dbReference type="ChEBI" id="CHEBI:57416"/>
        <dbReference type="ChEBI" id="CHEBI:57822"/>
        <dbReference type="ChEBI" id="CHEBI:456216"/>
        <dbReference type="EC" id="6.3.2.4"/>
    </reaction>
</comment>
<evidence type="ECO:0000256" key="10">
    <source>
        <dbReference type="ARBA" id="ARBA00022960"/>
    </source>
</evidence>
<evidence type="ECO:0000256" key="14">
    <source>
        <dbReference type="HAMAP-Rule" id="MF_00047"/>
    </source>
</evidence>
<keyword evidence="7 14" id="KW-0436">Ligase</keyword>
<keyword evidence="19" id="KW-1185">Reference proteome</keyword>
<comment type="cofactor">
    <cofactor evidence="1">
        <name>Mn(2+)</name>
        <dbReference type="ChEBI" id="CHEBI:29035"/>
    </cofactor>
</comment>
<dbReference type="Pfam" id="PF07478">
    <property type="entry name" value="Dala_Dala_lig_C"/>
    <property type="match status" value="1"/>
</dbReference>
<dbReference type="GO" id="GO:0071555">
    <property type="term" value="P:cell wall organization"/>
    <property type="evidence" value="ECO:0007669"/>
    <property type="project" value="UniProtKB-KW"/>
</dbReference>
<evidence type="ECO:0000256" key="6">
    <source>
        <dbReference type="ARBA" id="ARBA00022490"/>
    </source>
</evidence>
<dbReference type="PATRIC" id="fig|413882.6.peg.5479"/>
<evidence type="ECO:0000256" key="12">
    <source>
        <dbReference type="ARBA" id="ARBA00023316"/>
    </source>
</evidence>
<gene>
    <name evidence="14 18" type="primary">ddl</name>
    <name evidence="18" type="ORF">AAW51_5244</name>
</gene>
<dbReference type="InterPro" id="IPR000291">
    <property type="entry name" value="D-Ala_lig_Van_CS"/>
</dbReference>
<keyword evidence="8 16" id="KW-0547">Nucleotide-binding</keyword>
<dbReference type="PANTHER" id="PTHR23132">
    <property type="entry name" value="D-ALANINE--D-ALANINE LIGASE"/>
    <property type="match status" value="1"/>
</dbReference>
<dbReference type="PROSITE" id="PS00843">
    <property type="entry name" value="DALA_DALA_LIGASE_1"/>
    <property type="match status" value="1"/>
</dbReference>
<evidence type="ECO:0000256" key="11">
    <source>
        <dbReference type="ARBA" id="ARBA00022984"/>
    </source>
</evidence>
<keyword evidence="15" id="KW-0479">Metal-binding</keyword>
<keyword evidence="15" id="KW-0460">Magnesium</keyword>
<dbReference type="GO" id="GO:0008716">
    <property type="term" value="F:D-alanine-D-alanine ligase activity"/>
    <property type="evidence" value="ECO:0007669"/>
    <property type="project" value="UniProtKB-UniRule"/>
</dbReference>
<feature type="binding site" evidence="15">
    <location>
        <position position="242"/>
    </location>
    <ligand>
        <name>Mg(2+)</name>
        <dbReference type="ChEBI" id="CHEBI:18420"/>
        <label>1</label>
    </ligand>
</feature>
<keyword evidence="10 14" id="KW-0133">Cell shape</keyword>
<evidence type="ECO:0000256" key="15">
    <source>
        <dbReference type="PIRSR" id="PIRSR039102-3"/>
    </source>
</evidence>
<sequence length="303" mass="32587">MSRKSAHEVAQALRASFAEVHEFELDGQQLYQRLAQFRPDVVFPVLHGPPGEDGTLQGFLEVLGLPYVGSSVCASACAMNKYVAKQLYRAVGLPVARDMLLPRHDTDVRQAAQHLFEQFPSGAVVKPVDQGSAIGVAFATQPAEIEEALRNCYGVSSAALVEERINGREITAGVLELDAMVPLPVIEIRPIGGWYDFEHRYAVGGSEHVIPAPIDAQAYAAVQDIAVRAHAALGCRDLSRSDFLVGEDGTVTLLETNTLPGMTATSLYPDAARAAGISFEQLVRDLALKAYGRWTSVSGSSLP</sequence>
<dbReference type="PANTHER" id="PTHR23132:SF23">
    <property type="entry name" value="D-ALANINE--D-ALANINE LIGASE B"/>
    <property type="match status" value="1"/>
</dbReference>
<dbReference type="InterPro" id="IPR011127">
    <property type="entry name" value="Dala_Dala_lig_N"/>
</dbReference>
<feature type="binding site" evidence="15">
    <location>
        <position position="255"/>
    </location>
    <ligand>
        <name>Mg(2+)</name>
        <dbReference type="ChEBI" id="CHEBI:18420"/>
        <label>1</label>
    </ligand>
</feature>
<dbReference type="HAMAP" id="MF_00047">
    <property type="entry name" value="Dala_Dala_lig"/>
    <property type="match status" value="1"/>
</dbReference>
<dbReference type="KEGG" id="pbh:AAW51_5244"/>
<comment type="subcellular location">
    <subcellularLocation>
        <location evidence="3 14">Cytoplasm</location>
    </subcellularLocation>
</comment>
<keyword evidence="9 16" id="KW-0067">ATP-binding</keyword>